<name>A0A9J6B1F9_SOLCO</name>
<proteinExistence type="predicted"/>
<keyword evidence="1" id="KW-0472">Membrane</keyword>
<reference evidence="2 3" key="1">
    <citation type="submission" date="2020-09" db="EMBL/GenBank/DDBJ databases">
        <title>De no assembly of potato wild relative species, Solanum commersonii.</title>
        <authorList>
            <person name="Cho K."/>
        </authorList>
    </citation>
    <scope>NUCLEOTIDE SEQUENCE [LARGE SCALE GENOMIC DNA]</scope>
    <source>
        <strain evidence="2">LZ3.2</strain>
        <tissue evidence="2">Leaf</tissue>
    </source>
</reference>
<keyword evidence="3" id="KW-1185">Reference proteome</keyword>
<keyword evidence="1" id="KW-1133">Transmembrane helix</keyword>
<accession>A0A9J6B1F9</accession>
<protein>
    <submittedName>
        <fullName evidence="2">Uncharacterized protein</fullName>
    </submittedName>
</protein>
<dbReference type="AlphaFoldDB" id="A0A9J6B1F9"/>
<dbReference type="EMBL" id="JACXVP010000001">
    <property type="protein sequence ID" value="KAG5630520.1"/>
    <property type="molecule type" value="Genomic_DNA"/>
</dbReference>
<evidence type="ECO:0000313" key="2">
    <source>
        <dbReference type="EMBL" id="KAG5630520.1"/>
    </source>
</evidence>
<dbReference type="OrthoDB" id="1720431at2759"/>
<gene>
    <name evidence="2" type="ORF">H5410_002237</name>
</gene>
<keyword evidence="1" id="KW-0812">Transmembrane</keyword>
<evidence type="ECO:0000256" key="1">
    <source>
        <dbReference type="SAM" id="Phobius"/>
    </source>
</evidence>
<dbReference type="Proteomes" id="UP000824120">
    <property type="component" value="Chromosome 1"/>
</dbReference>
<feature type="transmembrane region" description="Helical" evidence="1">
    <location>
        <begin position="12"/>
        <end position="32"/>
    </location>
</feature>
<organism evidence="2 3">
    <name type="scientific">Solanum commersonii</name>
    <name type="common">Commerson's wild potato</name>
    <name type="synonym">Commerson's nightshade</name>
    <dbReference type="NCBI Taxonomy" id="4109"/>
    <lineage>
        <taxon>Eukaryota</taxon>
        <taxon>Viridiplantae</taxon>
        <taxon>Streptophyta</taxon>
        <taxon>Embryophyta</taxon>
        <taxon>Tracheophyta</taxon>
        <taxon>Spermatophyta</taxon>
        <taxon>Magnoliopsida</taxon>
        <taxon>eudicotyledons</taxon>
        <taxon>Gunneridae</taxon>
        <taxon>Pentapetalae</taxon>
        <taxon>asterids</taxon>
        <taxon>lamiids</taxon>
        <taxon>Solanales</taxon>
        <taxon>Solanaceae</taxon>
        <taxon>Solanoideae</taxon>
        <taxon>Solaneae</taxon>
        <taxon>Solanum</taxon>
    </lineage>
</organism>
<comment type="caution">
    <text evidence="2">The sequence shown here is derived from an EMBL/GenBank/DDBJ whole genome shotgun (WGS) entry which is preliminary data.</text>
</comment>
<sequence length="61" mass="7304">MMMAQTKLDQNWSLVYLFVKLNLILHIATAICKIKWKIFENGSNDAIIDRFQCMKSRRVQW</sequence>
<evidence type="ECO:0000313" key="3">
    <source>
        <dbReference type="Proteomes" id="UP000824120"/>
    </source>
</evidence>